<accession>A0A9P7V2N3</accession>
<dbReference type="InterPro" id="IPR014001">
    <property type="entry name" value="Helicase_ATP-bd"/>
</dbReference>
<proteinExistence type="predicted"/>
<sequence length="527" mass="58571">MSRMVEALAEKESVQRAHVQPTFEALGLHSHLVKAIRAAFPKVEFPTATQIQLIPAIHNKKDIILQDETGSGKTFGLVLASLNKPRLTYSDYDVPSITTIFLVPHRDLAFQIRHWIQKITECSSTTPPRLDQVAQVLVRDGQMHLQSGLEQLLKTPPHVLIATPASLLEVLQKQDDIIDFSRVSAVVVDEVDDLIETIPDTKTALVEKIRKRIARHPGPTRQLLDIIYSKRKRFTAKNREEFVDEPYQTPQLILSSATIRRHLKEYFFGESGIVKGDVVKVRGTVLPLHVKEMLATSVLHTDISHHVLVVSDKTIENLAGAAEAPDREDVLKPSPDEEPAPTPVKTEAELERELGFSMTPSPFNQNSLEAVAAAFALYVPSVALLVIPGATSIYRAVYDLRALGVNAYNVDMLAEHKGRLHLLSGDATRFKSNPTLFVASVAAIRGLDLPELQHVFILGTLGLEGTDITSRTLDTYIHVAGRVGRFGKKGRVISIIDGEQNDQQEVKRMDKILKRLGIQPMKLKEFS</sequence>
<name>A0A9P7V2N3_9AGAR</name>
<keyword evidence="5" id="KW-0067">ATP-binding</keyword>
<protein>
    <recommendedName>
        <fullName evidence="1">RNA helicase</fullName>
        <ecNumber evidence="1">3.6.4.13</ecNumber>
    </recommendedName>
</protein>
<dbReference type="GO" id="GO:0003676">
    <property type="term" value="F:nucleic acid binding"/>
    <property type="evidence" value="ECO:0007669"/>
    <property type="project" value="InterPro"/>
</dbReference>
<gene>
    <name evidence="10" type="ORF">E1B28_000995</name>
</gene>
<organism evidence="10 11">
    <name type="scientific">Marasmius oreades</name>
    <name type="common">fairy-ring Marasmius</name>
    <dbReference type="NCBI Taxonomy" id="181124"/>
    <lineage>
        <taxon>Eukaryota</taxon>
        <taxon>Fungi</taxon>
        <taxon>Dikarya</taxon>
        <taxon>Basidiomycota</taxon>
        <taxon>Agaricomycotina</taxon>
        <taxon>Agaricomycetes</taxon>
        <taxon>Agaricomycetidae</taxon>
        <taxon>Agaricales</taxon>
        <taxon>Marasmiineae</taxon>
        <taxon>Marasmiaceae</taxon>
        <taxon>Marasmius</taxon>
    </lineage>
</organism>
<evidence type="ECO:0000256" key="4">
    <source>
        <dbReference type="ARBA" id="ARBA00022806"/>
    </source>
</evidence>
<dbReference type="SMART" id="SM00487">
    <property type="entry name" value="DEXDc"/>
    <property type="match status" value="1"/>
</dbReference>
<dbReference type="InterPro" id="IPR001650">
    <property type="entry name" value="Helicase_C-like"/>
</dbReference>
<evidence type="ECO:0000259" key="8">
    <source>
        <dbReference type="PROSITE" id="PS51192"/>
    </source>
</evidence>
<dbReference type="Pfam" id="PF00271">
    <property type="entry name" value="Helicase_C"/>
    <property type="match status" value="1"/>
</dbReference>
<feature type="domain" description="Helicase ATP-binding" evidence="8">
    <location>
        <begin position="54"/>
        <end position="277"/>
    </location>
</feature>
<dbReference type="Gene3D" id="3.40.50.300">
    <property type="entry name" value="P-loop containing nucleotide triphosphate hydrolases"/>
    <property type="match status" value="2"/>
</dbReference>
<dbReference type="OrthoDB" id="10256233at2759"/>
<keyword evidence="4" id="KW-0347">Helicase</keyword>
<dbReference type="PROSITE" id="PS51192">
    <property type="entry name" value="HELICASE_ATP_BIND_1"/>
    <property type="match status" value="1"/>
</dbReference>
<evidence type="ECO:0000256" key="7">
    <source>
        <dbReference type="SAM" id="MobiDB-lite"/>
    </source>
</evidence>
<evidence type="ECO:0000256" key="2">
    <source>
        <dbReference type="ARBA" id="ARBA00022741"/>
    </source>
</evidence>
<dbReference type="GO" id="GO:0005524">
    <property type="term" value="F:ATP binding"/>
    <property type="evidence" value="ECO:0007669"/>
    <property type="project" value="UniProtKB-KW"/>
</dbReference>
<dbReference type="EMBL" id="CM032181">
    <property type="protein sequence ID" value="KAG7099122.1"/>
    <property type="molecule type" value="Genomic_DNA"/>
</dbReference>
<comment type="caution">
    <text evidence="10">The sequence shown here is derived from an EMBL/GenBank/DDBJ whole genome shotgun (WGS) entry which is preliminary data.</text>
</comment>
<reference evidence="10" key="1">
    <citation type="journal article" date="2021" name="Genome Biol. Evol.">
        <title>The assembled and annotated genome of the fairy-ring fungus Marasmius oreades.</title>
        <authorList>
            <person name="Hiltunen M."/>
            <person name="Ament-Velasquez S.L."/>
            <person name="Johannesson H."/>
        </authorList>
    </citation>
    <scope>NUCLEOTIDE SEQUENCE</scope>
    <source>
        <strain evidence="10">03SP1</strain>
    </source>
</reference>
<comment type="catalytic activity">
    <reaction evidence="6">
        <text>ATP + H2O = ADP + phosphate + H(+)</text>
        <dbReference type="Rhea" id="RHEA:13065"/>
        <dbReference type="ChEBI" id="CHEBI:15377"/>
        <dbReference type="ChEBI" id="CHEBI:15378"/>
        <dbReference type="ChEBI" id="CHEBI:30616"/>
        <dbReference type="ChEBI" id="CHEBI:43474"/>
        <dbReference type="ChEBI" id="CHEBI:456216"/>
        <dbReference type="EC" id="3.6.4.13"/>
    </reaction>
</comment>
<dbReference type="PANTHER" id="PTHR47960">
    <property type="entry name" value="DEAD-BOX ATP-DEPENDENT RNA HELICASE 50"/>
    <property type="match status" value="1"/>
</dbReference>
<dbReference type="EC" id="3.6.4.13" evidence="1"/>
<evidence type="ECO:0000256" key="5">
    <source>
        <dbReference type="ARBA" id="ARBA00022840"/>
    </source>
</evidence>
<dbReference type="RefSeq" id="XP_043015592.1">
    <property type="nucleotide sequence ID" value="XM_043146887.1"/>
</dbReference>
<keyword evidence="2" id="KW-0547">Nucleotide-binding</keyword>
<evidence type="ECO:0000256" key="3">
    <source>
        <dbReference type="ARBA" id="ARBA00022801"/>
    </source>
</evidence>
<feature type="compositionally biased region" description="Basic and acidic residues" evidence="7">
    <location>
        <begin position="324"/>
        <end position="335"/>
    </location>
</feature>
<evidence type="ECO:0000313" key="11">
    <source>
        <dbReference type="Proteomes" id="UP001049176"/>
    </source>
</evidence>
<dbReference type="GO" id="GO:0003724">
    <property type="term" value="F:RNA helicase activity"/>
    <property type="evidence" value="ECO:0007669"/>
    <property type="project" value="UniProtKB-EC"/>
</dbReference>
<dbReference type="AlphaFoldDB" id="A0A9P7V2N3"/>
<dbReference type="InterPro" id="IPR011545">
    <property type="entry name" value="DEAD/DEAH_box_helicase_dom"/>
</dbReference>
<evidence type="ECO:0000259" key="9">
    <source>
        <dbReference type="PROSITE" id="PS51194"/>
    </source>
</evidence>
<keyword evidence="11" id="KW-1185">Reference proteome</keyword>
<dbReference type="SUPFAM" id="SSF52540">
    <property type="entry name" value="P-loop containing nucleoside triphosphate hydrolases"/>
    <property type="match status" value="2"/>
</dbReference>
<dbReference type="InterPro" id="IPR027417">
    <property type="entry name" value="P-loop_NTPase"/>
</dbReference>
<keyword evidence="3" id="KW-0378">Hydrolase</keyword>
<evidence type="ECO:0000313" key="10">
    <source>
        <dbReference type="EMBL" id="KAG7099122.1"/>
    </source>
</evidence>
<dbReference type="KEGG" id="more:E1B28_000995"/>
<dbReference type="PROSITE" id="PS51194">
    <property type="entry name" value="HELICASE_CTER"/>
    <property type="match status" value="1"/>
</dbReference>
<evidence type="ECO:0000256" key="6">
    <source>
        <dbReference type="ARBA" id="ARBA00047984"/>
    </source>
</evidence>
<dbReference type="SMART" id="SM00490">
    <property type="entry name" value="HELICc"/>
    <property type="match status" value="1"/>
</dbReference>
<dbReference type="GO" id="GO:0016787">
    <property type="term" value="F:hydrolase activity"/>
    <property type="evidence" value="ECO:0007669"/>
    <property type="project" value="UniProtKB-KW"/>
</dbReference>
<dbReference type="Pfam" id="PF00270">
    <property type="entry name" value="DEAD"/>
    <property type="match status" value="1"/>
</dbReference>
<feature type="domain" description="Helicase C-terminal" evidence="9">
    <location>
        <begin position="367"/>
        <end position="527"/>
    </location>
</feature>
<evidence type="ECO:0000256" key="1">
    <source>
        <dbReference type="ARBA" id="ARBA00012552"/>
    </source>
</evidence>
<dbReference type="Proteomes" id="UP001049176">
    <property type="component" value="Chromosome 1"/>
</dbReference>
<dbReference type="GeneID" id="66070071"/>
<feature type="region of interest" description="Disordered" evidence="7">
    <location>
        <begin position="321"/>
        <end position="344"/>
    </location>
</feature>